<dbReference type="GO" id="GO:0016709">
    <property type="term" value="F:oxidoreductase activity, acting on paired donors, with incorporation or reduction of molecular oxygen, NAD(P)H as one donor, and incorporation of one atom of oxygen"/>
    <property type="evidence" value="ECO:0007669"/>
    <property type="project" value="UniProtKB-ARBA"/>
</dbReference>
<evidence type="ECO:0000259" key="5">
    <source>
        <dbReference type="Pfam" id="PF01494"/>
    </source>
</evidence>
<dbReference type="Gene3D" id="3.30.9.10">
    <property type="entry name" value="D-Amino Acid Oxidase, subunit A, domain 2"/>
    <property type="match status" value="1"/>
</dbReference>
<dbReference type="PANTHER" id="PTHR43004">
    <property type="entry name" value="TRK SYSTEM POTASSIUM UPTAKE PROTEIN"/>
    <property type="match status" value="1"/>
</dbReference>
<dbReference type="Pfam" id="PF21274">
    <property type="entry name" value="Rng_hyd_C"/>
    <property type="match status" value="1"/>
</dbReference>
<dbReference type="KEGG" id="sphu:SPPYR_0649"/>
<protein>
    <recommendedName>
        <fullName evidence="5">FAD-binding domain-containing protein</fullName>
    </recommendedName>
</protein>
<evidence type="ECO:0000256" key="3">
    <source>
        <dbReference type="ARBA" id="ARBA00022827"/>
    </source>
</evidence>
<proteinExistence type="predicted"/>
<dbReference type="InterPro" id="IPR036188">
    <property type="entry name" value="FAD/NAD-bd_sf"/>
</dbReference>
<dbReference type="NCBIfam" id="NF004780">
    <property type="entry name" value="PRK06126.1"/>
    <property type="match status" value="1"/>
</dbReference>
<evidence type="ECO:0000256" key="4">
    <source>
        <dbReference type="SAM" id="MobiDB-lite"/>
    </source>
</evidence>
<keyword evidence="2" id="KW-0285">Flavoprotein</keyword>
<sequence length="563" mass="62336">MKNLSDTLSSQTEIDVPVLIVGAGPVGLALAGDLGFRGVASHVVERTDGVVRQPKMDMVGVRTMEYCRRWGIVPWVLEAGYNRDYPQDCAWVTSLNGYEFGREPFPPPSQEQCPPQSPQKRERCPQNFFDPVLRRFAAQWPGTTLGYQSELLDFDEADDHVAARIRNVETGAEELVRARYLVGCDGGASLVRQRLGIEMSGEPTLTFTTNVVFRCENLERLHRMDPAYRYIFIGPEGTWATLVAINGRDQWRFSLVGDSTKRTPDEIEIRAAIERAVGTTFDYEILSILPWIRRQLVAESYGGGRVFIAGDAAHLTSPTGGFGMNTGIQDAVNLSWKLAAMIEGWGGRHLLASYEAEQRPVAVRNVSEATENLKRMLSPRVLSPDPRIFGEGPESEAARREFGDQYTELMRREWYSIGIHLGYMYEGSPIIVPDGTPQPEDRVSSYEQTARPGSRAPHIWLSEGRSIIDEFGKEFVLLRFGAPAAEGQEIARAAAQRGMPFRVVDIGDRAAADLYAARLVLVRPDGQVAWRGNAAPADAAELIARVSGDMAAAPLKGHREKVA</sequence>
<dbReference type="PRINTS" id="PR00420">
    <property type="entry name" value="RNGMNOXGNASE"/>
</dbReference>
<accession>A0A1Y5PP24</accession>
<dbReference type="PANTHER" id="PTHR43004:SF19">
    <property type="entry name" value="BINDING MONOOXYGENASE, PUTATIVE (JCVI)-RELATED"/>
    <property type="match status" value="1"/>
</dbReference>
<dbReference type="AlphaFoldDB" id="A0A1Y5PP24"/>
<evidence type="ECO:0000256" key="2">
    <source>
        <dbReference type="ARBA" id="ARBA00022630"/>
    </source>
</evidence>
<gene>
    <name evidence="6" type="ORF">SPPYR_0649</name>
</gene>
<dbReference type="Gene3D" id="3.40.30.120">
    <property type="match status" value="1"/>
</dbReference>
<dbReference type="GO" id="GO:0071949">
    <property type="term" value="F:FAD binding"/>
    <property type="evidence" value="ECO:0007669"/>
    <property type="project" value="InterPro"/>
</dbReference>
<dbReference type="InterPro" id="IPR002938">
    <property type="entry name" value="FAD-bd"/>
</dbReference>
<feature type="region of interest" description="Disordered" evidence="4">
    <location>
        <begin position="103"/>
        <end position="122"/>
    </location>
</feature>
<organism evidence="6">
    <name type="scientific">uncultured Sphingopyxis sp</name>
    <dbReference type="NCBI Taxonomy" id="310581"/>
    <lineage>
        <taxon>Bacteria</taxon>
        <taxon>Pseudomonadati</taxon>
        <taxon>Pseudomonadota</taxon>
        <taxon>Alphaproteobacteria</taxon>
        <taxon>Sphingomonadales</taxon>
        <taxon>Sphingomonadaceae</taxon>
        <taxon>Sphingopyxis</taxon>
        <taxon>environmental samples</taxon>
    </lineage>
</organism>
<evidence type="ECO:0000313" key="6">
    <source>
        <dbReference type="EMBL" id="SBV31769.1"/>
    </source>
</evidence>
<reference evidence="6" key="1">
    <citation type="submission" date="2016-03" db="EMBL/GenBank/DDBJ databases">
        <authorList>
            <person name="Ploux O."/>
        </authorList>
    </citation>
    <scope>NUCLEOTIDE SEQUENCE</scope>
    <source>
        <strain evidence="6">UC10</strain>
    </source>
</reference>
<keyword evidence="3" id="KW-0274">FAD</keyword>
<dbReference type="InterPro" id="IPR050641">
    <property type="entry name" value="RIFMO-like"/>
</dbReference>
<feature type="domain" description="FAD-binding" evidence="5">
    <location>
        <begin position="15"/>
        <end position="368"/>
    </location>
</feature>
<dbReference type="SUPFAM" id="SSF51905">
    <property type="entry name" value="FAD/NAD(P)-binding domain"/>
    <property type="match status" value="1"/>
</dbReference>
<dbReference type="Pfam" id="PF01494">
    <property type="entry name" value="FAD_binding_3"/>
    <property type="match status" value="1"/>
</dbReference>
<comment type="cofactor">
    <cofactor evidence="1">
        <name>FAD</name>
        <dbReference type="ChEBI" id="CHEBI:57692"/>
    </cofactor>
</comment>
<evidence type="ECO:0000256" key="1">
    <source>
        <dbReference type="ARBA" id="ARBA00001974"/>
    </source>
</evidence>
<dbReference type="Gene3D" id="3.50.50.60">
    <property type="entry name" value="FAD/NAD(P)-binding domain"/>
    <property type="match status" value="1"/>
</dbReference>
<name>A0A1Y5PP24_9SPHN</name>
<dbReference type="EMBL" id="LT598653">
    <property type="protein sequence ID" value="SBV31769.1"/>
    <property type="molecule type" value="Genomic_DNA"/>
</dbReference>